<proteinExistence type="inferred from homology"/>
<evidence type="ECO:0000259" key="14">
    <source>
        <dbReference type="Pfam" id="PF00487"/>
    </source>
</evidence>
<evidence type="ECO:0000256" key="2">
    <source>
        <dbReference type="ARBA" id="ARBA00009295"/>
    </source>
</evidence>
<keyword evidence="10 13" id="KW-0472">Membrane</keyword>
<dbReference type="KEGG" id="osn:115229934"/>
<dbReference type="InterPro" id="IPR005804">
    <property type="entry name" value="FA_desaturase_dom"/>
</dbReference>
<dbReference type="Proteomes" id="UP000515154">
    <property type="component" value="Unplaced"/>
</dbReference>
<keyword evidence="5" id="KW-0276">Fatty acid metabolism</keyword>
<evidence type="ECO:0000256" key="6">
    <source>
        <dbReference type="ARBA" id="ARBA00022989"/>
    </source>
</evidence>
<evidence type="ECO:0000256" key="8">
    <source>
        <dbReference type="ARBA" id="ARBA00023004"/>
    </source>
</evidence>
<evidence type="ECO:0000256" key="12">
    <source>
        <dbReference type="RuleBase" id="RU000581"/>
    </source>
</evidence>
<evidence type="ECO:0000256" key="11">
    <source>
        <dbReference type="ARBA" id="ARBA00023160"/>
    </source>
</evidence>
<feature type="transmembrane region" description="Helical" evidence="13">
    <location>
        <begin position="118"/>
        <end position="137"/>
    </location>
</feature>
<dbReference type="GO" id="GO:0005789">
    <property type="term" value="C:endoplasmic reticulum membrane"/>
    <property type="evidence" value="ECO:0007669"/>
    <property type="project" value="TreeGrafter"/>
</dbReference>
<evidence type="ECO:0000313" key="15">
    <source>
        <dbReference type="Proteomes" id="UP000515154"/>
    </source>
</evidence>
<evidence type="ECO:0000256" key="4">
    <source>
        <dbReference type="ARBA" id="ARBA00022692"/>
    </source>
</evidence>
<evidence type="ECO:0000256" key="5">
    <source>
        <dbReference type="ARBA" id="ARBA00022832"/>
    </source>
</evidence>
<keyword evidence="4 12" id="KW-0812">Transmembrane</keyword>
<dbReference type="PANTHER" id="PTHR11351">
    <property type="entry name" value="ACYL-COA DESATURASE"/>
    <property type="match status" value="1"/>
</dbReference>
<comment type="cofactor">
    <cofactor evidence="12">
        <name>Fe(2+)</name>
        <dbReference type="ChEBI" id="CHEBI:29033"/>
    </cofactor>
</comment>
<dbReference type="PRINTS" id="PR00075">
    <property type="entry name" value="FACDDSATRASE"/>
</dbReference>
<dbReference type="RefSeq" id="XP_036355301.1">
    <property type="nucleotide sequence ID" value="XM_036499408.1"/>
</dbReference>
<dbReference type="PANTHER" id="PTHR11351:SF31">
    <property type="entry name" value="DESATURASE 1, ISOFORM A-RELATED"/>
    <property type="match status" value="1"/>
</dbReference>
<keyword evidence="8" id="KW-0408">Iron</keyword>
<accession>A0A7E6EI67</accession>
<comment type="subcellular location">
    <subcellularLocation>
        <location evidence="1">Membrane</location>
        <topology evidence="1">Multi-pass membrane protein</topology>
    </subcellularLocation>
</comment>
<organism evidence="15 16">
    <name type="scientific">Octopus sinensis</name>
    <name type="common">East Asian common octopus</name>
    <dbReference type="NCBI Taxonomy" id="2607531"/>
    <lineage>
        <taxon>Eukaryota</taxon>
        <taxon>Metazoa</taxon>
        <taxon>Spiralia</taxon>
        <taxon>Lophotrochozoa</taxon>
        <taxon>Mollusca</taxon>
        <taxon>Cephalopoda</taxon>
        <taxon>Coleoidea</taxon>
        <taxon>Octopodiformes</taxon>
        <taxon>Octopoda</taxon>
        <taxon>Incirrata</taxon>
        <taxon>Octopodidae</taxon>
        <taxon>Octopus</taxon>
    </lineage>
</organism>
<keyword evidence="3 12" id="KW-0444">Lipid biosynthesis</keyword>
<feature type="transmembrane region" description="Helical" evidence="13">
    <location>
        <begin position="143"/>
        <end position="163"/>
    </location>
</feature>
<dbReference type="InterPro" id="IPR015876">
    <property type="entry name" value="Acyl-CoA_DS"/>
</dbReference>
<dbReference type="GO" id="GO:0004768">
    <property type="term" value="F:stearoyl-CoA 9-desaturase activity"/>
    <property type="evidence" value="ECO:0007669"/>
    <property type="project" value="TreeGrafter"/>
</dbReference>
<keyword evidence="6 13" id="KW-1133">Transmembrane helix</keyword>
<protein>
    <submittedName>
        <fullName evidence="16">LOW QUALITY PROTEIN: stearoyl-CoA desaturase 5-like</fullName>
    </submittedName>
</protein>
<evidence type="ECO:0000256" key="7">
    <source>
        <dbReference type="ARBA" id="ARBA00023002"/>
    </source>
</evidence>
<keyword evidence="9" id="KW-0443">Lipid metabolism</keyword>
<comment type="domain">
    <text evidence="12">The histidine box domains are involved in binding the catalytic metal ions.</text>
</comment>
<dbReference type="AlphaFoldDB" id="A0A7E6EI67"/>
<keyword evidence="15" id="KW-1185">Reference proteome</keyword>
<feature type="domain" description="Fatty acid desaturase" evidence="14">
    <location>
        <begin position="4"/>
        <end position="205"/>
    </location>
</feature>
<sequence length="266" mass="30635">MFSALGITAGAHRLWSHRAYKAHVALRLFLMIGNSVAAQNSILEWSRDHRVHHKYSETDADPHNALRGFFFSHVGWLLVRKHPEVIAKGRLVNFEDLEKDPVVAFQHKLLGCRFRHYLVFYLLCCFILPSLIPFWLWNETIWNAFWMAAIFRYVFTLNCTWLVNSLAHMVGIRPYDGSIGPVENLCVILGAFGEGFHNFHHTFPHHYATSEFGVTFNPTTRFIEFMARIGLAYDLKTVPESVILKTMDKFGDGSKGLFPHLKGRLD</sequence>
<evidence type="ECO:0000313" key="16">
    <source>
        <dbReference type="RefSeq" id="XP_036355301.1"/>
    </source>
</evidence>
<evidence type="ECO:0000256" key="13">
    <source>
        <dbReference type="SAM" id="Phobius"/>
    </source>
</evidence>
<dbReference type="GO" id="GO:0006636">
    <property type="term" value="P:unsaturated fatty acid biosynthetic process"/>
    <property type="evidence" value="ECO:0007669"/>
    <property type="project" value="TreeGrafter"/>
</dbReference>
<evidence type="ECO:0000256" key="1">
    <source>
        <dbReference type="ARBA" id="ARBA00004141"/>
    </source>
</evidence>
<reference evidence="16" key="1">
    <citation type="submission" date="2025-08" db="UniProtKB">
        <authorList>
            <consortium name="RefSeq"/>
        </authorList>
    </citation>
    <scope>IDENTIFICATION</scope>
</reference>
<evidence type="ECO:0000256" key="3">
    <source>
        <dbReference type="ARBA" id="ARBA00022516"/>
    </source>
</evidence>
<evidence type="ECO:0000256" key="10">
    <source>
        <dbReference type="ARBA" id="ARBA00023136"/>
    </source>
</evidence>
<comment type="similarity">
    <text evidence="2 12">Belongs to the fatty acid desaturase type 1 family.</text>
</comment>
<keyword evidence="11 12" id="KW-0275">Fatty acid biosynthesis</keyword>
<gene>
    <name evidence="16" type="primary">LOC115229934</name>
</gene>
<evidence type="ECO:0000256" key="9">
    <source>
        <dbReference type="ARBA" id="ARBA00023098"/>
    </source>
</evidence>
<name>A0A7E6EI67_9MOLL</name>
<dbReference type="GO" id="GO:0005506">
    <property type="term" value="F:iron ion binding"/>
    <property type="evidence" value="ECO:0007669"/>
    <property type="project" value="TreeGrafter"/>
</dbReference>
<dbReference type="CDD" id="cd03505">
    <property type="entry name" value="Delta9-FADS-like"/>
    <property type="match status" value="1"/>
</dbReference>
<keyword evidence="7 12" id="KW-0560">Oxidoreductase</keyword>
<dbReference type="Pfam" id="PF00487">
    <property type="entry name" value="FA_desaturase"/>
    <property type="match status" value="1"/>
</dbReference>